<evidence type="ECO:0000313" key="2">
    <source>
        <dbReference type="Proteomes" id="UP001163321"/>
    </source>
</evidence>
<name>A0ACC0WL07_9STRA</name>
<proteinExistence type="predicted"/>
<organism evidence="1 2">
    <name type="scientific">Peronosclerospora sorghi</name>
    <dbReference type="NCBI Taxonomy" id="230839"/>
    <lineage>
        <taxon>Eukaryota</taxon>
        <taxon>Sar</taxon>
        <taxon>Stramenopiles</taxon>
        <taxon>Oomycota</taxon>
        <taxon>Peronosporomycetes</taxon>
        <taxon>Peronosporales</taxon>
        <taxon>Peronosporaceae</taxon>
        <taxon>Peronosclerospora</taxon>
    </lineage>
</organism>
<accession>A0ACC0WL07</accession>
<protein>
    <submittedName>
        <fullName evidence="1">Uncharacterized protein</fullName>
    </submittedName>
</protein>
<sequence length="904" mass="99857">MDPHSMGMQGGMSLPMSMGMAGGNPQAIAMGMYGQSQQQMMRNAMGQQQLAMSSMSLNQMNPTAGSSGSSTADWRIQLTREHRANLIAKIYNEMVRVSADPVPGIKLWMNVSWYELSLYKESPTQEVYINKIFTRLKSLRAQQSDMNAAMAAQGLPNQGMLSRLDFSYYNTLNVGQRDATGGHVNTYPGHTQYSAAGPHLSSQQQLPPQLQQQGQDKSVSAANTPVKTEGSMPGNSAADYWQQHAALRAKHQGDVEKVHSAFKKYVDHMKGHDETEQKKKLRYLLSYVELCANILSEDKATHQARKIEELDKVFKYIVKIVNPYLKKLRTETDKRSYPGTDGTSGQTGQPIASSDPKVTTSLGMTTGSGSNMAQTGQNPIQSAPTQPSSMTAQQKQQHYLMQQRAQQMQQQHLQAQARQQQMMQQQQQMMRQQQMQQKNSQQQAQFSAQQANQLKQQQSQNNVNHQQTQQQLGQQGPSRPQQVSQMPVQQQKLPQPNQQAPPSRGESASMSSSLSLGLDDSLYGSMTSDLLQMPTPSAASSGGLMDFSTALSPTNFGGMDLLDWDDGTSGQGTSSGGGDSADLMTFVETLTELAGLSFLLLNVTLRDVMASSTSPPRVPSIASNLHVTASDISLFSRIDEEGASDGEGNPLPVKDEDLATRTIACEQGTEKGATLSQQLLEAIKLGTSNFLLAYNTRAGIAVLLRLFKLLQRRQWKAAMDPRQLLDEEHLSFRVDAVRLGLFLGWFTGGYKGLGALLPALLPRILPARQLQDGKKVEKISALVTGAVAALALTFVDAKRRRSFALYTLTRALQCGYNCAKRQQRWHFWGSDWEYGDALLFAISTAQIMYAYVMRPSTLPSEYFRFIHRTGPLKIETLELVQQMNLDLMLYSSGCSLEDRNTLEP</sequence>
<dbReference type="EMBL" id="CM047591">
    <property type="protein sequence ID" value="KAI9918710.1"/>
    <property type="molecule type" value="Genomic_DNA"/>
</dbReference>
<keyword evidence="2" id="KW-1185">Reference proteome</keyword>
<dbReference type="Proteomes" id="UP001163321">
    <property type="component" value="Chromosome 12"/>
</dbReference>
<comment type="caution">
    <text evidence="1">The sequence shown here is derived from an EMBL/GenBank/DDBJ whole genome shotgun (WGS) entry which is preliminary data.</text>
</comment>
<evidence type="ECO:0000313" key="1">
    <source>
        <dbReference type="EMBL" id="KAI9918710.1"/>
    </source>
</evidence>
<reference evidence="1 2" key="1">
    <citation type="journal article" date="2022" name="bioRxiv">
        <title>The genome of the oomycete Peronosclerospora sorghi, a cosmopolitan pathogen of maize and sorghum, is inflated with dispersed pseudogenes.</title>
        <authorList>
            <person name="Fletcher K."/>
            <person name="Martin F."/>
            <person name="Isakeit T."/>
            <person name="Cavanaugh K."/>
            <person name="Magill C."/>
            <person name="Michelmore R."/>
        </authorList>
    </citation>
    <scope>NUCLEOTIDE SEQUENCE [LARGE SCALE GENOMIC DNA]</scope>
    <source>
        <strain evidence="1">P6</strain>
    </source>
</reference>
<gene>
    <name evidence="1" type="ORF">PsorP6_012155</name>
</gene>